<dbReference type="Proteomes" id="UP000192917">
    <property type="component" value="Unassembled WGS sequence"/>
</dbReference>
<dbReference type="InterPro" id="IPR001509">
    <property type="entry name" value="Epimerase_deHydtase"/>
</dbReference>
<dbReference type="RefSeq" id="WP_085124918.1">
    <property type="nucleotide sequence ID" value="NZ_FWZX01000022.1"/>
</dbReference>
<evidence type="ECO:0000256" key="3">
    <source>
        <dbReference type="ARBA" id="ARBA00004947"/>
    </source>
</evidence>
<dbReference type="Gene3D" id="3.40.50.720">
    <property type="entry name" value="NAD(P)-binding Rossmann-like Domain"/>
    <property type="match status" value="1"/>
</dbReference>
<name>A0A1Y6CKR1_9PROT</name>
<evidence type="ECO:0000256" key="5">
    <source>
        <dbReference type="ARBA" id="ARBA00013189"/>
    </source>
</evidence>
<dbReference type="EC" id="5.1.3.2" evidence="5 10"/>
<comment type="subunit">
    <text evidence="10">Homodimer.</text>
</comment>
<gene>
    <name evidence="12" type="ORF">SAMN05428998_12277</name>
</gene>
<keyword evidence="8 10" id="KW-0413">Isomerase</keyword>
<feature type="domain" description="NAD-dependent epimerase/dehydratase" evidence="11">
    <location>
        <begin position="6"/>
        <end position="253"/>
    </location>
</feature>
<evidence type="ECO:0000313" key="12">
    <source>
        <dbReference type="EMBL" id="SMF59135.1"/>
    </source>
</evidence>
<dbReference type="PANTHER" id="PTHR43725:SF53">
    <property type="entry name" value="UDP-ARABINOSE 4-EPIMERASE 1"/>
    <property type="match status" value="1"/>
</dbReference>
<proteinExistence type="inferred from homology"/>
<reference evidence="12 13" key="1">
    <citation type="submission" date="2017-04" db="EMBL/GenBank/DDBJ databases">
        <authorList>
            <person name="Afonso C.L."/>
            <person name="Miller P.J."/>
            <person name="Scott M.A."/>
            <person name="Spackman E."/>
            <person name="Goraichik I."/>
            <person name="Dimitrov K.M."/>
            <person name="Suarez D.L."/>
            <person name="Swayne D.E."/>
        </authorList>
    </citation>
    <scope>NUCLEOTIDE SEQUENCE [LARGE SCALE GENOMIC DNA]</scope>
    <source>
        <strain evidence="12 13">USBA 355</strain>
    </source>
</reference>
<dbReference type="GO" id="GO:0003978">
    <property type="term" value="F:UDP-glucose 4-epimerase activity"/>
    <property type="evidence" value="ECO:0007669"/>
    <property type="project" value="UniProtKB-UniRule"/>
</dbReference>
<sequence length="347" mass="37246">MATPLLVTGGAGYIGSHVCKALAAAGWLPVTYDNLSNGHRWAVRWGPLEVGDLQDRARLDAVLERWRPQAVLHFAAYIAAGESVVDPGKYYENNVLGLLSLLAAMGRAGLDRIVFSSTAAVYGTPRRVPIDERHPLEPVNPYGSTKLVCEQLLRDFAVAHGIRSVALRYFNAAGADPDGELGEAHEPETHLIPLVLEAAAGLRPEIAIFGEDYPTADGTCIRDYIHVADLAQAHLLALDRLSGAEGTDAFNLGNGAGFSVRQVVEAARRVTGRPIAVRVRAARPGDPPVLVADAGRARSDLGWRPRHSALDEQLAHAWQWLTAPGRRPRADPCAIVRPAATQIANSS</sequence>
<dbReference type="AlphaFoldDB" id="A0A1Y6CKR1"/>
<dbReference type="GO" id="GO:0033499">
    <property type="term" value="P:galactose catabolic process via UDP-galactose, Leloir pathway"/>
    <property type="evidence" value="ECO:0007669"/>
    <property type="project" value="TreeGrafter"/>
</dbReference>
<evidence type="ECO:0000256" key="4">
    <source>
        <dbReference type="ARBA" id="ARBA00007637"/>
    </source>
</evidence>
<evidence type="ECO:0000313" key="13">
    <source>
        <dbReference type="Proteomes" id="UP000192917"/>
    </source>
</evidence>
<comment type="catalytic activity">
    <reaction evidence="1 10">
        <text>UDP-alpha-D-glucose = UDP-alpha-D-galactose</text>
        <dbReference type="Rhea" id="RHEA:22168"/>
        <dbReference type="ChEBI" id="CHEBI:58885"/>
        <dbReference type="ChEBI" id="CHEBI:66914"/>
        <dbReference type="EC" id="5.1.3.2"/>
    </reaction>
</comment>
<dbReference type="UniPathway" id="UPA00214"/>
<evidence type="ECO:0000256" key="7">
    <source>
        <dbReference type="ARBA" id="ARBA00023027"/>
    </source>
</evidence>
<protein>
    <recommendedName>
        <fullName evidence="6 10">UDP-glucose 4-epimerase</fullName>
        <ecNumber evidence="5 10">5.1.3.2</ecNumber>
    </recommendedName>
</protein>
<keyword evidence="13" id="KW-1185">Reference proteome</keyword>
<keyword evidence="7 10" id="KW-0520">NAD</keyword>
<evidence type="ECO:0000256" key="1">
    <source>
        <dbReference type="ARBA" id="ARBA00000083"/>
    </source>
</evidence>
<dbReference type="InterPro" id="IPR005886">
    <property type="entry name" value="UDP_G4E"/>
</dbReference>
<dbReference type="Gene3D" id="3.90.25.10">
    <property type="entry name" value="UDP-galactose 4-epimerase, domain 1"/>
    <property type="match status" value="1"/>
</dbReference>
<dbReference type="STRING" id="560819.SAMN05428998_12277"/>
<dbReference type="CDD" id="cd05247">
    <property type="entry name" value="UDP_G4E_1_SDR_e"/>
    <property type="match status" value="1"/>
</dbReference>
<dbReference type="EMBL" id="FWZX01000022">
    <property type="protein sequence ID" value="SMF59135.1"/>
    <property type="molecule type" value="Genomic_DNA"/>
</dbReference>
<organism evidence="12 13">
    <name type="scientific">Tistlia consotensis USBA 355</name>
    <dbReference type="NCBI Taxonomy" id="560819"/>
    <lineage>
        <taxon>Bacteria</taxon>
        <taxon>Pseudomonadati</taxon>
        <taxon>Pseudomonadota</taxon>
        <taxon>Alphaproteobacteria</taxon>
        <taxon>Rhodospirillales</taxon>
        <taxon>Rhodovibrionaceae</taxon>
        <taxon>Tistlia</taxon>
    </lineage>
</organism>
<evidence type="ECO:0000256" key="6">
    <source>
        <dbReference type="ARBA" id="ARBA00018569"/>
    </source>
</evidence>
<keyword evidence="9 10" id="KW-0119">Carbohydrate metabolism</keyword>
<comment type="cofactor">
    <cofactor evidence="2 10">
        <name>NAD(+)</name>
        <dbReference type="ChEBI" id="CHEBI:57540"/>
    </cofactor>
</comment>
<dbReference type="InterPro" id="IPR036291">
    <property type="entry name" value="NAD(P)-bd_dom_sf"/>
</dbReference>
<comment type="similarity">
    <text evidence="4 10">Belongs to the NAD(P)-dependent epimerase/dehydratase family.</text>
</comment>
<accession>A0A1Y6CKR1</accession>
<dbReference type="Pfam" id="PF01370">
    <property type="entry name" value="Epimerase"/>
    <property type="match status" value="1"/>
</dbReference>
<evidence type="ECO:0000256" key="8">
    <source>
        <dbReference type="ARBA" id="ARBA00023235"/>
    </source>
</evidence>
<evidence type="ECO:0000256" key="10">
    <source>
        <dbReference type="RuleBase" id="RU366046"/>
    </source>
</evidence>
<evidence type="ECO:0000259" key="11">
    <source>
        <dbReference type="Pfam" id="PF01370"/>
    </source>
</evidence>
<dbReference type="PANTHER" id="PTHR43725">
    <property type="entry name" value="UDP-GLUCOSE 4-EPIMERASE"/>
    <property type="match status" value="1"/>
</dbReference>
<dbReference type="NCBIfam" id="TIGR01179">
    <property type="entry name" value="galE"/>
    <property type="match status" value="1"/>
</dbReference>
<dbReference type="SUPFAM" id="SSF51735">
    <property type="entry name" value="NAD(P)-binding Rossmann-fold domains"/>
    <property type="match status" value="1"/>
</dbReference>
<evidence type="ECO:0000256" key="9">
    <source>
        <dbReference type="ARBA" id="ARBA00023277"/>
    </source>
</evidence>
<evidence type="ECO:0000256" key="2">
    <source>
        <dbReference type="ARBA" id="ARBA00001911"/>
    </source>
</evidence>
<comment type="pathway">
    <text evidence="3 10">Carbohydrate metabolism; galactose metabolism.</text>
</comment>